<dbReference type="PANTHER" id="PTHR47074:SF11">
    <property type="entry name" value="REVERSE TRANSCRIPTASE-LIKE PROTEIN"/>
    <property type="match status" value="1"/>
</dbReference>
<comment type="caution">
    <text evidence="2">The sequence shown here is derived from an EMBL/GenBank/DDBJ whole genome shotgun (WGS) entry which is preliminary data.</text>
</comment>
<dbReference type="Pfam" id="PF13966">
    <property type="entry name" value="zf-RVT"/>
    <property type="match status" value="1"/>
</dbReference>
<dbReference type="InterPro" id="IPR012337">
    <property type="entry name" value="RNaseH-like_sf"/>
</dbReference>
<dbReference type="InterPro" id="IPR002156">
    <property type="entry name" value="RNaseH_domain"/>
</dbReference>
<accession>A0A9Q0C809</accession>
<evidence type="ECO:0000313" key="3">
    <source>
        <dbReference type="Proteomes" id="UP001151287"/>
    </source>
</evidence>
<dbReference type="InterPro" id="IPR052929">
    <property type="entry name" value="RNase_H-like_EbsB-rel"/>
</dbReference>
<dbReference type="AlphaFoldDB" id="A0A9Q0C809"/>
<dbReference type="Pfam" id="PF13456">
    <property type="entry name" value="RVT_3"/>
    <property type="match status" value="1"/>
</dbReference>
<dbReference type="SUPFAM" id="SSF53098">
    <property type="entry name" value="Ribonuclease H-like"/>
    <property type="match status" value="1"/>
</dbReference>
<dbReference type="InterPro" id="IPR026960">
    <property type="entry name" value="RVT-Znf"/>
</dbReference>
<dbReference type="OrthoDB" id="663515at2759"/>
<name>A0A9Q0C809_9POAL</name>
<organism evidence="2 3">
    <name type="scientific">Rhynchospora breviuscula</name>
    <dbReference type="NCBI Taxonomy" id="2022672"/>
    <lineage>
        <taxon>Eukaryota</taxon>
        <taxon>Viridiplantae</taxon>
        <taxon>Streptophyta</taxon>
        <taxon>Embryophyta</taxon>
        <taxon>Tracheophyta</taxon>
        <taxon>Spermatophyta</taxon>
        <taxon>Magnoliopsida</taxon>
        <taxon>Liliopsida</taxon>
        <taxon>Poales</taxon>
        <taxon>Cyperaceae</taxon>
        <taxon>Cyperoideae</taxon>
        <taxon>Rhynchosporeae</taxon>
        <taxon>Rhynchospora</taxon>
    </lineage>
</organism>
<evidence type="ECO:0000313" key="2">
    <source>
        <dbReference type="EMBL" id="KAJ1688968.1"/>
    </source>
</evidence>
<dbReference type="PANTHER" id="PTHR47074">
    <property type="entry name" value="BNAC02G40300D PROTEIN"/>
    <property type="match status" value="1"/>
</dbReference>
<feature type="domain" description="RNase H type-1" evidence="1">
    <location>
        <begin position="331"/>
        <end position="465"/>
    </location>
</feature>
<sequence length="486" mass="54336">MKYLWNIAAESNALWAKVVRDKYLQRGAIWSSKRNNRCTAFWKAILEVRPLLRDHVRWQIGDGNKCKAIGQPWHSLWSQYSPQNSVQRKLLLADMINDTGDGWCNDKLIQAFGFYGALFIAINFPNGPGLRGGDDKLIFTAASNGSFTLKGAYLLLSRGPSSLSQVSNDSRRIYNIIWHTPGIMPRARVFMWKVVHEALPVDGILSRKLGKPPQGCGLCGSPDESVVHSLFKCPRAMQMWLTSMFGLRTDILPDSAMELTSLLLSSLVPAQIAHFISTTWQFWKCRCKEVFEGKKFSPHQVWKNAQGWTDLFVLVSGASLQYQGVFSSLPTNVQYMCYTDGSWLHGGIGGAGMAYVLYSKDGTLIQYRMEVGQACSPFHTEFLALKLAVNAASAMGFSDVCFYTDCLNLCNVINGISSVDSVDWQVYVEVMSLVTGFKANLGFYCSHISREFNQLADDLARFARIRGVQALDFTSQLAGTLFDVFM</sequence>
<dbReference type="Proteomes" id="UP001151287">
    <property type="component" value="Unassembled WGS sequence"/>
</dbReference>
<dbReference type="InterPro" id="IPR036397">
    <property type="entry name" value="RNaseH_sf"/>
</dbReference>
<dbReference type="GO" id="GO:0003676">
    <property type="term" value="F:nucleic acid binding"/>
    <property type="evidence" value="ECO:0007669"/>
    <property type="project" value="InterPro"/>
</dbReference>
<dbReference type="PROSITE" id="PS50879">
    <property type="entry name" value="RNASE_H_1"/>
    <property type="match status" value="1"/>
</dbReference>
<reference evidence="2" key="1">
    <citation type="journal article" date="2022" name="Cell">
        <title>Repeat-based holocentromeres influence genome architecture and karyotype evolution.</title>
        <authorList>
            <person name="Hofstatter P.G."/>
            <person name="Thangavel G."/>
            <person name="Lux T."/>
            <person name="Neumann P."/>
            <person name="Vondrak T."/>
            <person name="Novak P."/>
            <person name="Zhang M."/>
            <person name="Costa L."/>
            <person name="Castellani M."/>
            <person name="Scott A."/>
            <person name="Toegelov H."/>
            <person name="Fuchs J."/>
            <person name="Mata-Sucre Y."/>
            <person name="Dias Y."/>
            <person name="Vanzela A.L.L."/>
            <person name="Huettel B."/>
            <person name="Almeida C.C.S."/>
            <person name="Simkova H."/>
            <person name="Souza G."/>
            <person name="Pedrosa-Harand A."/>
            <person name="Macas J."/>
            <person name="Mayer K.F.X."/>
            <person name="Houben A."/>
            <person name="Marques A."/>
        </authorList>
    </citation>
    <scope>NUCLEOTIDE SEQUENCE</scope>
    <source>
        <strain evidence="2">RhyBre1mFocal</strain>
    </source>
</reference>
<proteinExistence type="predicted"/>
<dbReference type="GO" id="GO:0004523">
    <property type="term" value="F:RNA-DNA hybrid ribonuclease activity"/>
    <property type="evidence" value="ECO:0007669"/>
    <property type="project" value="InterPro"/>
</dbReference>
<gene>
    <name evidence="2" type="ORF">LUZ63_013123</name>
</gene>
<keyword evidence="3" id="KW-1185">Reference proteome</keyword>
<dbReference type="Gene3D" id="3.30.420.10">
    <property type="entry name" value="Ribonuclease H-like superfamily/Ribonuclease H"/>
    <property type="match status" value="1"/>
</dbReference>
<dbReference type="EMBL" id="JAMQYH010000004">
    <property type="protein sequence ID" value="KAJ1688968.1"/>
    <property type="molecule type" value="Genomic_DNA"/>
</dbReference>
<protein>
    <recommendedName>
        <fullName evidence="1">RNase H type-1 domain-containing protein</fullName>
    </recommendedName>
</protein>
<evidence type="ECO:0000259" key="1">
    <source>
        <dbReference type="PROSITE" id="PS50879"/>
    </source>
</evidence>